<keyword evidence="1" id="KW-0614">Plasmid</keyword>
<reference evidence="1 3" key="1">
    <citation type="submission" date="2016-06" db="EMBL/GenBank/DDBJ databases">
        <title>Microsymbionts genomes from the relict species Vavilovia formosa.</title>
        <authorList>
            <person name="Chirak E."/>
            <person name="Kimeklis A."/>
            <person name="Andronov E."/>
        </authorList>
    </citation>
    <scope>NUCLEOTIDE SEQUENCE [LARGE SCALE GENOMIC DNA]</scope>
    <source>
        <strain evidence="1 3">Vaf10</strain>
        <plasmid evidence="3">Plasmid unnamed4</plasmid>
        <plasmid evidence="1">unnamed4</plasmid>
    </source>
</reference>
<dbReference type="PIRSF" id="PIRSF024492">
    <property type="entry name" value="UCP024492"/>
    <property type="match status" value="1"/>
</dbReference>
<evidence type="ECO:0000313" key="2">
    <source>
        <dbReference type="EMBL" id="API56655.1"/>
    </source>
</evidence>
<dbReference type="InterPro" id="IPR014519">
    <property type="entry name" value="UCP024492"/>
</dbReference>
<dbReference type="EMBL" id="CP018231">
    <property type="protein sequence ID" value="API56655.1"/>
    <property type="molecule type" value="Genomic_DNA"/>
</dbReference>
<geneLocation type="plasmid" evidence="1 3">
    <name>unnamed4</name>
</geneLocation>
<dbReference type="GeneID" id="303209951"/>
<evidence type="ECO:0008006" key="5">
    <source>
        <dbReference type="Google" id="ProtNLM"/>
    </source>
</evidence>
<dbReference type="Proteomes" id="UP000183050">
    <property type="component" value="Plasmid unnamed3"/>
</dbReference>
<dbReference type="RefSeq" id="WP_011654721.1">
    <property type="nucleotide sequence ID" value="NZ_CP016292.1"/>
</dbReference>
<dbReference type="AlphaFoldDB" id="A0A1B1CPB8"/>
<dbReference type="OrthoDB" id="9810084at2"/>
<protein>
    <recommendedName>
        <fullName evidence="5">DUF488 domain-containing protein</fullName>
    </recommendedName>
</protein>
<dbReference type="EMBL" id="CP016292">
    <property type="protein sequence ID" value="ANP91622.1"/>
    <property type="molecule type" value="Genomic_DNA"/>
</dbReference>
<reference evidence="2 4" key="2">
    <citation type="submission" date="2016-11" db="EMBL/GenBank/DDBJ databases">
        <title>Rhizobium leguminosarum bv. viciae strain Vaf12 isolated from Vavilovia formosa root nodules from Russia, Dagestan.</title>
        <authorList>
            <person name="Kimeklis A."/>
        </authorList>
    </citation>
    <scope>NUCLEOTIDE SEQUENCE [LARGE SCALE GENOMIC DNA]</scope>
    <source>
        <strain evidence="2 4">Vaf-108</strain>
        <plasmid evidence="4">Plasmid unnamed3 sequence</plasmid>
        <plasmid evidence="2">unnamed3</plasmid>
    </source>
</reference>
<name>A0A1B1CPB8_RHILE</name>
<organism evidence="1 3">
    <name type="scientific">Rhizobium leguminosarum</name>
    <dbReference type="NCBI Taxonomy" id="384"/>
    <lineage>
        <taxon>Bacteria</taxon>
        <taxon>Pseudomonadati</taxon>
        <taxon>Pseudomonadota</taxon>
        <taxon>Alphaproteobacteria</taxon>
        <taxon>Hyphomicrobiales</taxon>
        <taxon>Rhizobiaceae</taxon>
        <taxon>Rhizobium/Agrobacterium group</taxon>
        <taxon>Rhizobium</taxon>
    </lineage>
</organism>
<geneLocation type="plasmid" evidence="2">
    <name>unnamed3</name>
</geneLocation>
<dbReference type="Proteomes" id="UP000092691">
    <property type="component" value="Plasmid unnamed4"/>
</dbReference>
<accession>A0A1B1CPB8</accession>
<geneLocation type="plasmid" evidence="4">
    <name>unnamed3 sequence</name>
</geneLocation>
<proteinExistence type="predicted"/>
<dbReference type="PANTHER" id="PTHR39337:SF1">
    <property type="entry name" value="BLR5642 PROTEIN"/>
    <property type="match status" value="1"/>
</dbReference>
<dbReference type="Pfam" id="PF04343">
    <property type="entry name" value="DUF488"/>
    <property type="match status" value="1"/>
</dbReference>
<evidence type="ECO:0000313" key="4">
    <source>
        <dbReference type="Proteomes" id="UP000183050"/>
    </source>
</evidence>
<evidence type="ECO:0000313" key="3">
    <source>
        <dbReference type="Proteomes" id="UP000092691"/>
    </source>
</evidence>
<dbReference type="InterPro" id="IPR007438">
    <property type="entry name" value="DUF488"/>
</dbReference>
<gene>
    <name evidence="1" type="ORF">BA011_36600</name>
    <name evidence="2" type="ORF">BMW22_34735</name>
</gene>
<evidence type="ECO:0000313" key="1">
    <source>
        <dbReference type="EMBL" id="ANP91622.1"/>
    </source>
</evidence>
<sequence>MKTVYTIGYEGTDIERFVKTLTAVGIEAVADVRAVPLSRKKGFSKNALREHLEKAGIKYLAMQQLGDPKEGREAAKAGDYDRFRSIYSGHVDLPEVAAAIEELATASEEQAVCLLCFERDPKTCHRFIVGERMGAFGYEMTHLFGDDPARYIRNQDRLPKRS</sequence>
<dbReference type="PANTHER" id="PTHR39337">
    <property type="entry name" value="BLR5642 PROTEIN"/>
    <property type="match status" value="1"/>
</dbReference>